<comment type="cofactor">
    <cofactor evidence="1">
        <name>Mn(2+)</name>
        <dbReference type="ChEBI" id="CHEBI:29035"/>
    </cofactor>
</comment>
<keyword evidence="11" id="KW-0547">Nucleotide-binding</keyword>
<evidence type="ECO:0000256" key="2">
    <source>
        <dbReference type="ARBA" id="ARBA00004606"/>
    </source>
</evidence>
<comment type="similarity">
    <text evidence="4">Belongs to the glycosyltransferase 31 family. Beta3-Gal-T subfamily.</text>
</comment>
<feature type="compositionally biased region" description="Polar residues" evidence="24">
    <location>
        <begin position="331"/>
        <end position="341"/>
    </location>
</feature>
<proteinExistence type="inferred from homology"/>
<comment type="pathway">
    <text evidence="3">Protein modification; protein glycosylation.</text>
</comment>
<keyword evidence="17" id="KW-0464">Manganese</keyword>
<dbReference type="AlphaFoldDB" id="A0AAV1GV57"/>
<comment type="function">
    <text evidence="23">Glycosyltransferase that generates the core 1 O-glycan Gal-beta1-3GalNAc-alpha1-Ser/Thr (T antigen), which is a precursor for many extended O-glycans in glycoproteins.</text>
</comment>
<evidence type="ECO:0000256" key="16">
    <source>
        <dbReference type="ARBA" id="ARBA00023180"/>
    </source>
</evidence>
<evidence type="ECO:0000313" key="27">
    <source>
        <dbReference type="Proteomes" id="UP001178508"/>
    </source>
</evidence>
<dbReference type="GO" id="GO:0016020">
    <property type="term" value="C:membrane"/>
    <property type="evidence" value="ECO:0007669"/>
    <property type="project" value="UniProtKB-SubCell"/>
</dbReference>
<dbReference type="Proteomes" id="UP001178508">
    <property type="component" value="Chromosome 17"/>
</dbReference>
<evidence type="ECO:0000256" key="18">
    <source>
        <dbReference type="ARBA" id="ARBA00040898"/>
    </source>
</evidence>
<keyword evidence="16" id="KW-0325">Glycoprotein</keyword>
<evidence type="ECO:0000256" key="3">
    <source>
        <dbReference type="ARBA" id="ARBA00004922"/>
    </source>
</evidence>
<evidence type="ECO:0000256" key="9">
    <source>
        <dbReference type="ARBA" id="ARBA00022692"/>
    </source>
</evidence>
<reference evidence="26" key="1">
    <citation type="submission" date="2023-08" db="EMBL/GenBank/DDBJ databases">
        <authorList>
            <person name="Alioto T."/>
            <person name="Alioto T."/>
            <person name="Gomez Garrido J."/>
        </authorList>
    </citation>
    <scope>NUCLEOTIDE SEQUENCE</scope>
</reference>
<evidence type="ECO:0000256" key="24">
    <source>
        <dbReference type="SAM" id="MobiDB-lite"/>
    </source>
</evidence>
<evidence type="ECO:0000256" key="12">
    <source>
        <dbReference type="ARBA" id="ARBA00022968"/>
    </source>
</evidence>
<name>A0AAV1GV57_XYRNO</name>
<keyword evidence="15" id="KW-1015">Disulfide bond</keyword>
<evidence type="ECO:0000259" key="25">
    <source>
        <dbReference type="Pfam" id="PF02434"/>
    </source>
</evidence>
<evidence type="ECO:0000256" key="21">
    <source>
        <dbReference type="ARBA" id="ARBA00043065"/>
    </source>
</evidence>
<evidence type="ECO:0000256" key="1">
    <source>
        <dbReference type="ARBA" id="ARBA00001936"/>
    </source>
</evidence>
<keyword evidence="8" id="KW-0808">Transferase</keyword>
<dbReference type="PANTHER" id="PTHR23033">
    <property type="entry name" value="BETA1,3-GALACTOSYLTRANSFERASE"/>
    <property type="match status" value="1"/>
</dbReference>
<organism evidence="26 27">
    <name type="scientific">Xyrichtys novacula</name>
    <name type="common">Pearly razorfish</name>
    <name type="synonym">Hemipteronotus novacula</name>
    <dbReference type="NCBI Taxonomy" id="13765"/>
    <lineage>
        <taxon>Eukaryota</taxon>
        <taxon>Metazoa</taxon>
        <taxon>Chordata</taxon>
        <taxon>Craniata</taxon>
        <taxon>Vertebrata</taxon>
        <taxon>Euteleostomi</taxon>
        <taxon>Actinopterygii</taxon>
        <taxon>Neopterygii</taxon>
        <taxon>Teleostei</taxon>
        <taxon>Neoteleostei</taxon>
        <taxon>Acanthomorphata</taxon>
        <taxon>Eupercaria</taxon>
        <taxon>Labriformes</taxon>
        <taxon>Labridae</taxon>
        <taxon>Xyrichtys</taxon>
    </lineage>
</organism>
<feature type="compositionally biased region" description="Basic and acidic residues" evidence="24">
    <location>
        <begin position="316"/>
        <end position="330"/>
    </location>
</feature>
<evidence type="ECO:0000256" key="14">
    <source>
        <dbReference type="ARBA" id="ARBA00023136"/>
    </source>
</evidence>
<dbReference type="GO" id="GO:0000166">
    <property type="term" value="F:nucleotide binding"/>
    <property type="evidence" value="ECO:0007669"/>
    <property type="project" value="UniProtKB-KW"/>
</dbReference>
<keyword evidence="14" id="KW-0472">Membrane</keyword>
<evidence type="ECO:0000256" key="6">
    <source>
        <dbReference type="ARBA" id="ARBA00012557"/>
    </source>
</evidence>
<evidence type="ECO:0000256" key="7">
    <source>
        <dbReference type="ARBA" id="ARBA00022676"/>
    </source>
</evidence>
<dbReference type="EMBL" id="OY660880">
    <property type="protein sequence ID" value="CAJ1077532.1"/>
    <property type="molecule type" value="Genomic_DNA"/>
</dbReference>
<evidence type="ECO:0000256" key="20">
    <source>
        <dbReference type="ARBA" id="ARBA00042009"/>
    </source>
</evidence>
<dbReference type="InterPro" id="IPR003378">
    <property type="entry name" value="Fringe-like_glycosylTrfase"/>
</dbReference>
<evidence type="ECO:0000256" key="13">
    <source>
        <dbReference type="ARBA" id="ARBA00022989"/>
    </source>
</evidence>
<evidence type="ECO:0000256" key="8">
    <source>
        <dbReference type="ARBA" id="ARBA00022679"/>
    </source>
</evidence>
<evidence type="ECO:0000256" key="23">
    <source>
        <dbReference type="ARBA" id="ARBA00059245"/>
    </source>
</evidence>
<sequence>MKQISSSLFFCFGLLSGFLSLRYMLDSYLLPDLVFYKTRDLQYRANYSQHVHSGENLTKPSNQTQKVRILCWIMTGPLFLESRTRHIRATWAKRCDKTLYMSSVKTAFPTVGLNVSEGRKNLYWKTIGAFRYIYKHHMDDADWFLKADDDTYIVVENLRYLLSKFDTEKPLYLGRKFRPFVKKGYMSGGAGYVLSKEALRRFIKGFETGECTHFSSIEDMALGKCMQTMKVEAADTRDIQGRQTFHAFPPERHLIRQLPRSRSSFRWYDAYKSARGPNCCSDLAVSFHYIKPHQLYFLDYLTYHLRPYGYKYRFNSDEKTPEEKTTDKPKISSTATTTKSP</sequence>
<dbReference type="PANTHER" id="PTHR23033:SF13">
    <property type="entry name" value="GLYCOPROTEIN-N-ACETYLGALACTOSAMINE 3-BETA-GALACTOSYLTRANSFERASE 1"/>
    <property type="match status" value="1"/>
</dbReference>
<dbReference type="FunFam" id="3.90.550.50:FF:000017">
    <property type="entry name" value="Glycoprotein-N-acetylgalactosamine 3-beta-galactosyltransferase 1"/>
    <property type="match status" value="1"/>
</dbReference>
<evidence type="ECO:0000313" key="26">
    <source>
        <dbReference type="EMBL" id="CAJ1077532.1"/>
    </source>
</evidence>
<evidence type="ECO:0000256" key="10">
    <source>
        <dbReference type="ARBA" id="ARBA00022723"/>
    </source>
</evidence>
<dbReference type="EC" id="2.4.1.122" evidence="6"/>
<comment type="catalytic activity">
    <reaction evidence="22">
        <text>an N-acetyl-alpha-D-galactosaminyl derivative + UDP-alpha-D-galactose = a beta-D-galactosyl-(1-&gt;3)-N-acetyl-alpha-D-galactosaminyl derivative + UDP + H(+)</text>
        <dbReference type="Rhea" id="RHEA:15621"/>
        <dbReference type="ChEBI" id="CHEBI:15378"/>
        <dbReference type="ChEBI" id="CHEBI:28257"/>
        <dbReference type="ChEBI" id="CHEBI:58223"/>
        <dbReference type="ChEBI" id="CHEBI:66914"/>
        <dbReference type="ChEBI" id="CHEBI:133470"/>
        <dbReference type="EC" id="2.4.1.122"/>
    </reaction>
</comment>
<evidence type="ECO:0000256" key="22">
    <source>
        <dbReference type="ARBA" id="ARBA00048842"/>
    </source>
</evidence>
<dbReference type="Pfam" id="PF02434">
    <property type="entry name" value="Fringe"/>
    <property type="match status" value="1"/>
</dbReference>
<evidence type="ECO:0000256" key="11">
    <source>
        <dbReference type="ARBA" id="ARBA00022741"/>
    </source>
</evidence>
<feature type="domain" description="Fringe-like glycosyltransferase" evidence="25">
    <location>
        <begin position="64"/>
        <end position="236"/>
    </location>
</feature>
<dbReference type="GO" id="GO:0016263">
    <property type="term" value="F:glycoprotein-N-acetylgalactosamine 3-beta-galactosyltransferase activity"/>
    <property type="evidence" value="ECO:0007669"/>
    <property type="project" value="UniProtKB-EC"/>
</dbReference>
<comment type="subcellular location">
    <subcellularLocation>
        <location evidence="2">Membrane</location>
        <topology evidence="2">Single-pass type II membrane protein</topology>
    </subcellularLocation>
</comment>
<evidence type="ECO:0000256" key="15">
    <source>
        <dbReference type="ARBA" id="ARBA00023157"/>
    </source>
</evidence>
<accession>A0AAV1GV57</accession>
<keyword evidence="9" id="KW-0812">Transmembrane</keyword>
<evidence type="ECO:0000256" key="17">
    <source>
        <dbReference type="ARBA" id="ARBA00023211"/>
    </source>
</evidence>
<evidence type="ECO:0000256" key="4">
    <source>
        <dbReference type="ARBA" id="ARBA00006462"/>
    </source>
</evidence>
<dbReference type="Gene3D" id="3.90.550.50">
    <property type="match status" value="1"/>
</dbReference>
<keyword evidence="10" id="KW-0479">Metal-binding</keyword>
<evidence type="ECO:0000256" key="5">
    <source>
        <dbReference type="ARBA" id="ARBA00011748"/>
    </source>
</evidence>
<evidence type="ECO:0000256" key="19">
    <source>
        <dbReference type="ARBA" id="ARBA00041226"/>
    </source>
</evidence>
<comment type="subunit">
    <text evidence="5">Homodimer; disulfide-linked.</text>
</comment>
<keyword evidence="13" id="KW-1133">Transmembrane helix</keyword>
<feature type="region of interest" description="Disordered" evidence="24">
    <location>
        <begin position="316"/>
        <end position="341"/>
    </location>
</feature>
<dbReference type="InterPro" id="IPR026050">
    <property type="entry name" value="C1GALT1/C1GALT1_chp1"/>
</dbReference>
<dbReference type="GO" id="GO:0030145">
    <property type="term" value="F:manganese ion binding"/>
    <property type="evidence" value="ECO:0007669"/>
    <property type="project" value="UniProtKB-ARBA"/>
</dbReference>
<keyword evidence="7" id="KW-0328">Glycosyltransferase</keyword>
<gene>
    <name evidence="26" type="ORF">XNOV1_A036517</name>
</gene>
<protein>
    <recommendedName>
        <fullName evidence="18">Glycoprotein-N-acetylgalactosamine 3-beta-galactosyltransferase 1</fullName>
        <ecNumber evidence="6">2.4.1.122</ecNumber>
    </recommendedName>
    <alternativeName>
        <fullName evidence="20">Core 1 O-glycan T-synthase</fullName>
    </alternativeName>
    <alternativeName>
        <fullName evidence="21">Core 1 UDP-galactose:N-acetylgalactosamine-alpha-R beta 1,3-galactosyltransferase 1</fullName>
    </alternativeName>
    <alternativeName>
        <fullName evidence="19">Core 1 beta1,3-galactosyltransferase 1</fullName>
    </alternativeName>
</protein>
<keyword evidence="12" id="KW-0735">Signal-anchor</keyword>
<keyword evidence="27" id="KW-1185">Reference proteome</keyword>